<dbReference type="PROSITE" id="PS51885">
    <property type="entry name" value="NEPRILYSIN"/>
    <property type="match status" value="1"/>
</dbReference>
<evidence type="ECO:0000313" key="6">
    <source>
        <dbReference type="Proteomes" id="UP001162164"/>
    </source>
</evidence>
<comment type="similarity">
    <text evidence="2">Belongs to the peptidase M13 family.</text>
</comment>
<dbReference type="EMBL" id="JAPWTJ010000619">
    <property type="protein sequence ID" value="KAJ8976830.1"/>
    <property type="molecule type" value="Genomic_DNA"/>
</dbReference>
<organism evidence="5 6">
    <name type="scientific">Molorchus minor</name>
    <dbReference type="NCBI Taxonomy" id="1323400"/>
    <lineage>
        <taxon>Eukaryota</taxon>
        <taxon>Metazoa</taxon>
        <taxon>Ecdysozoa</taxon>
        <taxon>Arthropoda</taxon>
        <taxon>Hexapoda</taxon>
        <taxon>Insecta</taxon>
        <taxon>Pterygota</taxon>
        <taxon>Neoptera</taxon>
        <taxon>Endopterygota</taxon>
        <taxon>Coleoptera</taxon>
        <taxon>Polyphaga</taxon>
        <taxon>Cucujiformia</taxon>
        <taxon>Chrysomeloidea</taxon>
        <taxon>Cerambycidae</taxon>
        <taxon>Lamiinae</taxon>
        <taxon>Monochamini</taxon>
        <taxon>Molorchus</taxon>
    </lineage>
</organism>
<keyword evidence="3" id="KW-0812">Transmembrane</keyword>
<dbReference type="Gene3D" id="1.10.1380.10">
    <property type="entry name" value="Neutral endopeptidase , domain2"/>
    <property type="match status" value="1"/>
</dbReference>
<keyword evidence="3" id="KW-1133">Transmembrane helix</keyword>
<keyword evidence="6" id="KW-1185">Reference proteome</keyword>
<proteinExistence type="inferred from homology"/>
<dbReference type="Pfam" id="PF05649">
    <property type="entry name" value="Peptidase_M13_N"/>
    <property type="match status" value="1"/>
</dbReference>
<dbReference type="PANTHER" id="PTHR11733:SF240">
    <property type="entry name" value="GH14155P-RELATED"/>
    <property type="match status" value="1"/>
</dbReference>
<evidence type="ECO:0000256" key="2">
    <source>
        <dbReference type="ARBA" id="ARBA00007357"/>
    </source>
</evidence>
<sequence length="203" mass="23498">MPELTSEKDNSRKWWLVWVILVILIIVIGTFVGAYYIYHLNFNGTDGVCFSTDCLQSTIEIRSSIDETQDPCVDFYQFTCGNFIANAYKNNNPSPYFAQVNRNVDKFKAIISEPIRGDESTPVLLQKRFYQACMNETAIDEDENNTFEDLIEQLGGWPLLKGSKWPENTTTLAGFLTKCKELGLPFQWLFRVEHQHDWGQLFR</sequence>
<dbReference type="InterPro" id="IPR024079">
    <property type="entry name" value="MetalloPept_cat_dom_sf"/>
</dbReference>
<dbReference type="Proteomes" id="UP001162164">
    <property type="component" value="Unassembled WGS sequence"/>
</dbReference>
<evidence type="ECO:0000256" key="3">
    <source>
        <dbReference type="SAM" id="Phobius"/>
    </source>
</evidence>
<comment type="subcellular location">
    <subcellularLocation>
        <location evidence="1">Cell membrane</location>
        <topology evidence="1">Single-pass type II membrane protein</topology>
    </subcellularLocation>
</comment>
<keyword evidence="3" id="KW-0472">Membrane</keyword>
<dbReference type="InterPro" id="IPR042089">
    <property type="entry name" value="Peptidase_M13_dom_2"/>
</dbReference>
<dbReference type="InterPro" id="IPR008753">
    <property type="entry name" value="Peptidase_M13_N"/>
</dbReference>
<evidence type="ECO:0000256" key="1">
    <source>
        <dbReference type="ARBA" id="ARBA00004401"/>
    </source>
</evidence>
<comment type="caution">
    <text evidence="5">The sequence shown here is derived from an EMBL/GenBank/DDBJ whole genome shotgun (WGS) entry which is preliminary data.</text>
</comment>
<reference evidence="5" key="1">
    <citation type="journal article" date="2023" name="Insect Mol. Biol.">
        <title>Genome sequencing provides insights into the evolution of gene families encoding plant cell wall-degrading enzymes in longhorned beetles.</title>
        <authorList>
            <person name="Shin N.R."/>
            <person name="Okamura Y."/>
            <person name="Kirsch R."/>
            <person name="Pauchet Y."/>
        </authorList>
    </citation>
    <scope>NUCLEOTIDE SEQUENCE</scope>
    <source>
        <strain evidence="5">MMC_N1</strain>
    </source>
</reference>
<dbReference type="Gene3D" id="3.40.390.10">
    <property type="entry name" value="Collagenase (Catalytic Domain)"/>
    <property type="match status" value="1"/>
</dbReference>
<dbReference type="SUPFAM" id="SSF55486">
    <property type="entry name" value="Metalloproteases ('zincins'), catalytic domain"/>
    <property type="match status" value="1"/>
</dbReference>
<evidence type="ECO:0000313" key="5">
    <source>
        <dbReference type="EMBL" id="KAJ8976830.1"/>
    </source>
</evidence>
<dbReference type="InterPro" id="IPR000718">
    <property type="entry name" value="Peptidase_M13"/>
</dbReference>
<dbReference type="PANTHER" id="PTHR11733">
    <property type="entry name" value="ZINC METALLOPROTEASE FAMILY M13 NEPRILYSIN-RELATED"/>
    <property type="match status" value="1"/>
</dbReference>
<gene>
    <name evidence="5" type="ORF">NQ317_011826</name>
</gene>
<feature type="domain" description="Peptidase M13 N-terminal" evidence="4">
    <location>
        <begin position="71"/>
        <end position="187"/>
    </location>
</feature>
<accession>A0ABQ9JFN8</accession>
<evidence type="ECO:0000259" key="4">
    <source>
        <dbReference type="Pfam" id="PF05649"/>
    </source>
</evidence>
<name>A0ABQ9JFN8_9CUCU</name>
<feature type="transmembrane region" description="Helical" evidence="3">
    <location>
        <begin position="15"/>
        <end position="38"/>
    </location>
</feature>
<protein>
    <recommendedName>
        <fullName evidence="4">Peptidase M13 N-terminal domain-containing protein</fullName>
    </recommendedName>
</protein>